<gene>
    <name evidence="2" type="ORF">DEO72_LG2g5677</name>
</gene>
<evidence type="ECO:0000256" key="1">
    <source>
        <dbReference type="SAM" id="MobiDB-lite"/>
    </source>
</evidence>
<evidence type="ECO:0000313" key="2">
    <source>
        <dbReference type="EMBL" id="QCD85317.1"/>
    </source>
</evidence>
<name>A0A4D6L9U5_VIGUN</name>
<dbReference type="EMBL" id="CP039346">
    <property type="protein sequence ID" value="QCD85317.1"/>
    <property type="molecule type" value="Genomic_DNA"/>
</dbReference>
<dbReference type="AlphaFoldDB" id="A0A4D6L9U5"/>
<organism evidence="2 3">
    <name type="scientific">Vigna unguiculata</name>
    <name type="common">Cowpea</name>
    <dbReference type="NCBI Taxonomy" id="3917"/>
    <lineage>
        <taxon>Eukaryota</taxon>
        <taxon>Viridiplantae</taxon>
        <taxon>Streptophyta</taxon>
        <taxon>Embryophyta</taxon>
        <taxon>Tracheophyta</taxon>
        <taxon>Spermatophyta</taxon>
        <taxon>Magnoliopsida</taxon>
        <taxon>eudicotyledons</taxon>
        <taxon>Gunneridae</taxon>
        <taxon>Pentapetalae</taxon>
        <taxon>rosids</taxon>
        <taxon>fabids</taxon>
        <taxon>Fabales</taxon>
        <taxon>Fabaceae</taxon>
        <taxon>Papilionoideae</taxon>
        <taxon>50 kb inversion clade</taxon>
        <taxon>NPAAA clade</taxon>
        <taxon>indigoferoid/millettioid clade</taxon>
        <taxon>Phaseoleae</taxon>
        <taxon>Vigna</taxon>
    </lineage>
</organism>
<keyword evidence="3" id="KW-1185">Reference proteome</keyword>
<proteinExistence type="predicted"/>
<evidence type="ECO:0000313" key="3">
    <source>
        <dbReference type="Proteomes" id="UP000501690"/>
    </source>
</evidence>
<reference evidence="2 3" key="1">
    <citation type="submission" date="2019-04" db="EMBL/GenBank/DDBJ databases">
        <title>An improved genome assembly and genetic linkage map for asparagus bean, Vigna unguiculata ssp. sesquipedialis.</title>
        <authorList>
            <person name="Xia Q."/>
            <person name="Zhang R."/>
            <person name="Dong Y."/>
        </authorList>
    </citation>
    <scope>NUCLEOTIDE SEQUENCE [LARGE SCALE GENOMIC DNA]</scope>
    <source>
        <tissue evidence="2">Leaf</tissue>
    </source>
</reference>
<protein>
    <submittedName>
        <fullName evidence="2">Uncharacterized protein</fullName>
    </submittedName>
</protein>
<feature type="region of interest" description="Disordered" evidence="1">
    <location>
        <begin position="42"/>
        <end position="76"/>
    </location>
</feature>
<accession>A0A4D6L9U5</accession>
<dbReference type="Proteomes" id="UP000501690">
    <property type="component" value="Linkage Group LG2"/>
</dbReference>
<sequence>MKVVVECEDGVANEDVCVGDGEEELADKENGVGNEEVCVGDGEEALADKGTTNCPDIDEKETGLGQNIGEEEDNEK</sequence>